<comment type="caution">
    <text evidence="3">The sequence shown here is derived from an EMBL/GenBank/DDBJ whole genome shotgun (WGS) entry which is preliminary data.</text>
</comment>
<evidence type="ECO:0000256" key="2">
    <source>
        <dbReference type="SAM" id="MobiDB-lite"/>
    </source>
</evidence>
<reference evidence="3 4" key="1">
    <citation type="journal article" date="2015" name="Genome Biol. Evol.">
        <title>Comparative Genomics of a Bacterivorous Green Alga Reveals Evolutionary Causalities and Consequences of Phago-Mixotrophic Mode of Nutrition.</title>
        <authorList>
            <person name="Burns J.A."/>
            <person name="Paasch A."/>
            <person name="Narechania A."/>
            <person name="Kim E."/>
        </authorList>
    </citation>
    <scope>NUCLEOTIDE SEQUENCE [LARGE SCALE GENOMIC DNA]</scope>
    <source>
        <strain evidence="3 4">PLY_AMNH</strain>
    </source>
</reference>
<accession>A0AAE0KP35</accession>
<dbReference type="Proteomes" id="UP001190700">
    <property type="component" value="Unassembled WGS sequence"/>
</dbReference>
<gene>
    <name evidence="3" type="ORF">CYMTET_35535</name>
</gene>
<feature type="region of interest" description="Disordered" evidence="2">
    <location>
        <begin position="1"/>
        <end position="26"/>
    </location>
</feature>
<keyword evidence="1" id="KW-0175">Coiled coil</keyword>
<proteinExistence type="predicted"/>
<organism evidence="3 4">
    <name type="scientific">Cymbomonas tetramitiformis</name>
    <dbReference type="NCBI Taxonomy" id="36881"/>
    <lineage>
        <taxon>Eukaryota</taxon>
        <taxon>Viridiplantae</taxon>
        <taxon>Chlorophyta</taxon>
        <taxon>Pyramimonadophyceae</taxon>
        <taxon>Pyramimonadales</taxon>
        <taxon>Pyramimonadaceae</taxon>
        <taxon>Cymbomonas</taxon>
    </lineage>
</organism>
<evidence type="ECO:0000256" key="1">
    <source>
        <dbReference type="SAM" id="Coils"/>
    </source>
</evidence>
<protein>
    <submittedName>
        <fullName evidence="3">Uncharacterized protein</fullName>
    </submittedName>
</protein>
<name>A0AAE0KP35_9CHLO</name>
<evidence type="ECO:0000313" key="4">
    <source>
        <dbReference type="Proteomes" id="UP001190700"/>
    </source>
</evidence>
<feature type="compositionally biased region" description="Polar residues" evidence="2">
    <location>
        <begin position="1"/>
        <end position="12"/>
    </location>
</feature>
<evidence type="ECO:0000313" key="3">
    <source>
        <dbReference type="EMBL" id="KAK3255274.1"/>
    </source>
</evidence>
<dbReference type="AlphaFoldDB" id="A0AAE0KP35"/>
<keyword evidence="4" id="KW-1185">Reference proteome</keyword>
<feature type="compositionally biased region" description="Basic and acidic residues" evidence="2">
    <location>
        <begin position="15"/>
        <end position="25"/>
    </location>
</feature>
<feature type="coiled-coil region" evidence="1">
    <location>
        <begin position="100"/>
        <end position="127"/>
    </location>
</feature>
<sequence>MNFLSNVFSSPSAEAEGKEPDKVVFDDDPEDMNEILAEMLDAKGAAMEMLHEKVQVYEEKDTARAQLLKLKKRQSQLAVNASFTAESLEDSERVSEEDAQKQLASKMQALKSKIKAEKKAVHNLEENLPPEVIAMRKQAESLKAIVGEPQSAGTEEMNEADMQLVATSSKPRGGAAGEAAEVKAAAERLAALKRQAESKEPPPLPRRVPPRTITQLARRQWLLTRGRRELQMPAQRSESAPLSALATEKQVSCQIGVSPEGHSQCRPPRSAPSHWPGRIVGNAVPASQICPPRTGQARLWGTQCRPPRSAPLALTRADCGERSASLPDLPPSHWPGQIVGNALTCVRAVDQSLSPAELGVASGC</sequence>
<dbReference type="EMBL" id="LGRX02022785">
    <property type="protein sequence ID" value="KAK3255274.1"/>
    <property type="molecule type" value="Genomic_DNA"/>
</dbReference>